<feature type="chain" id="PRO_5011987118" evidence="1">
    <location>
        <begin position="23"/>
        <end position="380"/>
    </location>
</feature>
<protein>
    <submittedName>
        <fullName evidence="3">Oxidoreductase</fullName>
    </submittedName>
</protein>
<accession>A0A1X1C1J6</accession>
<dbReference type="InterPro" id="IPR012938">
    <property type="entry name" value="Glc/Sorbosone_DH"/>
</dbReference>
<name>A0A1X1C1J6_9GAMM</name>
<feature type="signal peptide" evidence="1">
    <location>
        <begin position="1"/>
        <end position="22"/>
    </location>
</feature>
<feature type="domain" description="Glucose/Sorbosone dehydrogenase" evidence="2">
    <location>
        <begin position="36"/>
        <end position="368"/>
    </location>
</feature>
<dbReference type="AlphaFoldDB" id="A0A1X1C1J6"/>
<dbReference type="Proteomes" id="UP000193933">
    <property type="component" value="Unassembled WGS sequence"/>
</dbReference>
<dbReference type="InterPro" id="IPR011042">
    <property type="entry name" value="6-blade_b-propeller_TolB-like"/>
</dbReference>
<dbReference type="OrthoDB" id="9770043at2"/>
<organism evidence="3 4">
    <name type="scientific">Pantoea conspicua</name>
    <dbReference type="NCBI Taxonomy" id="472705"/>
    <lineage>
        <taxon>Bacteria</taxon>
        <taxon>Pseudomonadati</taxon>
        <taxon>Pseudomonadota</taxon>
        <taxon>Gammaproteobacteria</taxon>
        <taxon>Enterobacterales</taxon>
        <taxon>Erwiniaceae</taxon>
        <taxon>Pantoea</taxon>
    </lineage>
</organism>
<evidence type="ECO:0000256" key="1">
    <source>
        <dbReference type="SAM" id="SignalP"/>
    </source>
</evidence>
<keyword evidence="1" id="KW-0732">Signal</keyword>
<comment type="caution">
    <text evidence="3">The sequence shown here is derived from an EMBL/GenBank/DDBJ whole genome shotgun (WGS) entry which is preliminary data.</text>
</comment>
<evidence type="ECO:0000259" key="2">
    <source>
        <dbReference type="Pfam" id="PF07995"/>
    </source>
</evidence>
<keyword evidence="4" id="KW-1185">Reference proteome</keyword>
<dbReference type="PANTHER" id="PTHR19328:SF75">
    <property type="entry name" value="ALDOSE SUGAR DEHYDROGENASE YLII"/>
    <property type="match status" value="1"/>
</dbReference>
<dbReference type="RefSeq" id="WP_094119344.1">
    <property type="nucleotide sequence ID" value="NZ_MLFN01000003.1"/>
</dbReference>
<dbReference type="PANTHER" id="PTHR19328">
    <property type="entry name" value="HEDGEHOG-INTERACTING PROTEIN"/>
    <property type="match status" value="1"/>
</dbReference>
<dbReference type="Gene3D" id="2.120.10.30">
    <property type="entry name" value="TolB, C-terminal domain"/>
    <property type="match status" value="1"/>
</dbReference>
<evidence type="ECO:0000313" key="4">
    <source>
        <dbReference type="Proteomes" id="UP000193933"/>
    </source>
</evidence>
<evidence type="ECO:0000313" key="3">
    <source>
        <dbReference type="EMBL" id="ORM55457.1"/>
    </source>
</evidence>
<sequence length="380" mass="41811">MVRVARAILFSGSLMAAMPLLAAEQQVEVQLLQDKLQHPWSVAFLPDNQTLLITERSGQLRSWNPERGLSQPITGVPQVWAERQSGLLDVVLAPDFASSRRVWLSYTEANSSGKAGAVVGVGTLSEDNRQLRDFRVVIRQTPMLSSGNNIGTRLAFDQQGFLWIAFGDNFASSTAQDLDKLQGKLLRLNADGSVPDDNPFVKQNGARPEIWAYGLRNPQGLALNPWTGTIWENEHGPRGGDEVNIIAKGKNYGWPLATYGIDYSGDKVPESKGTHAAGTEQPIYHWKDSPAISGMAFYNSARFPQWKNSLFIGALKEKNLIRLSINGEKVVEEQRLLGDQNARIRDVRQGPDGYLYVLTDEANGKLLKVGLAQDASASRG</sequence>
<gene>
    <name evidence="3" type="ORF">HA41_01890</name>
</gene>
<dbReference type="SUPFAM" id="SSF50952">
    <property type="entry name" value="Soluble quinoprotein glucose dehydrogenase"/>
    <property type="match status" value="1"/>
</dbReference>
<dbReference type="EMBL" id="MLFN01000003">
    <property type="protein sequence ID" value="ORM55457.1"/>
    <property type="molecule type" value="Genomic_DNA"/>
</dbReference>
<proteinExistence type="predicted"/>
<dbReference type="STRING" id="472705.GCA_001743465_00502"/>
<dbReference type="Pfam" id="PF07995">
    <property type="entry name" value="GSDH"/>
    <property type="match status" value="1"/>
</dbReference>
<reference evidence="3 4" key="1">
    <citation type="journal article" date="2017" name="Antonie Van Leeuwenhoek">
        <title>Phylogenomic resolution of the bacterial genus Pantoea and its relationship with Erwinia and Tatumella.</title>
        <authorList>
            <person name="Palmer M."/>
            <person name="Steenkamp E.T."/>
            <person name="Coetzee M.P."/>
            <person name="Chan W.Y."/>
            <person name="van Zyl E."/>
            <person name="De Maayer P."/>
            <person name="Coutinho T.A."/>
            <person name="Blom J."/>
            <person name="Smits T.H."/>
            <person name="Duffy B."/>
            <person name="Venter S.N."/>
        </authorList>
    </citation>
    <scope>NUCLEOTIDE SEQUENCE [LARGE SCALE GENOMIC DNA]</scope>
    <source>
        <strain evidence="3 4">LMG 24534</strain>
    </source>
</reference>
<dbReference type="InterPro" id="IPR011041">
    <property type="entry name" value="Quinoprot_gluc/sorb_DH_b-prop"/>
</dbReference>